<comment type="caution">
    <text evidence="1">The sequence shown here is derived from an EMBL/GenBank/DDBJ whole genome shotgun (WGS) entry which is preliminary data.</text>
</comment>
<dbReference type="EMBL" id="WNTK01000007">
    <property type="protein sequence ID" value="KAG9480132.1"/>
    <property type="molecule type" value="Genomic_DNA"/>
</dbReference>
<name>A0A8J6F273_ELECQ</name>
<gene>
    <name evidence="1" type="ORF">GDO78_011903</name>
</gene>
<evidence type="ECO:0000313" key="1">
    <source>
        <dbReference type="EMBL" id="KAG9480132.1"/>
    </source>
</evidence>
<protein>
    <submittedName>
        <fullName evidence="1">Uncharacterized protein</fullName>
    </submittedName>
</protein>
<sequence length="67" mass="7948">MWPISHARYIVYYRQASCGRYAMPSRIHCILQTGDVWPISHAGYIVYYRQPTCGRYLMPDTLFTTDR</sequence>
<evidence type="ECO:0000313" key="2">
    <source>
        <dbReference type="Proteomes" id="UP000770717"/>
    </source>
</evidence>
<proteinExistence type="predicted"/>
<keyword evidence="2" id="KW-1185">Reference proteome</keyword>
<dbReference type="Proteomes" id="UP000770717">
    <property type="component" value="Unassembled WGS sequence"/>
</dbReference>
<accession>A0A8J6F273</accession>
<reference evidence="1" key="1">
    <citation type="thesis" date="2020" institute="ProQuest LLC" country="789 East Eisenhower Parkway, Ann Arbor, MI, USA">
        <title>Comparative Genomics and Chromosome Evolution.</title>
        <authorList>
            <person name="Mudd A.B."/>
        </authorList>
    </citation>
    <scope>NUCLEOTIDE SEQUENCE</scope>
    <source>
        <strain evidence="1">HN-11 Male</strain>
        <tissue evidence="1">Kidney and liver</tissue>
    </source>
</reference>
<organism evidence="1 2">
    <name type="scientific">Eleutherodactylus coqui</name>
    <name type="common">Puerto Rican coqui</name>
    <dbReference type="NCBI Taxonomy" id="57060"/>
    <lineage>
        <taxon>Eukaryota</taxon>
        <taxon>Metazoa</taxon>
        <taxon>Chordata</taxon>
        <taxon>Craniata</taxon>
        <taxon>Vertebrata</taxon>
        <taxon>Euteleostomi</taxon>
        <taxon>Amphibia</taxon>
        <taxon>Batrachia</taxon>
        <taxon>Anura</taxon>
        <taxon>Neobatrachia</taxon>
        <taxon>Hyloidea</taxon>
        <taxon>Eleutherodactylidae</taxon>
        <taxon>Eleutherodactylinae</taxon>
        <taxon>Eleutherodactylus</taxon>
        <taxon>Eleutherodactylus</taxon>
    </lineage>
</organism>
<dbReference type="AlphaFoldDB" id="A0A8J6F273"/>